<dbReference type="InterPro" id="IPR009078">
    <property type="entry name" value="Ferritin-like_SF"/>
</dbReference>
<dbReference type="STRING" id="1056495.Calag_1560"/>
<dbReference type="PROSITE" id="PS50905">
    <property type="entry name" value="FERRITIN_LIKE"/>
    <property type="match status" value="1"/>
</dbReference>
<gene>
    <name evidence="4" type="ordered locus">Calag_1560</name>
</gene>
<dbReference type="Proteomes" id="UP000010469">
    <property type="component" value="Chromosome"/>
</dbReference>
<dbReference type="AlphaFoldDB" id="L0ABI4"/>
<dbReference type="InterPro" id="IPR012347">
    <property type="entry name" value="Ferritin-like"/>
</dbReference>
<proteinExistence type="predicted"/>
<evidence type="ECO:0000256" key="1">
    <source>
        <dbReference type="ARBA" id="ARBA00022448"/>
    </source>
</evidence>
<dbReference type="InParanoid" id="L0ABI4"/>
<evidence type="ECO:0000313" key="4">
    <source>
        <dbReference type="EMBL" id="AFZ71258.1"/>
    </source>
</evidence>
<dbReference type="InterPro" id="IPR009040">
    <property type="entry name" value="Ferritin-like_diiron"/>
</dbReference>
<dbReference type="InterPro" id="IPR052753">
    <property type="entry name" value="Rbr2/Nigerythrin"/>
</dbReference>
<dbReference type="SUPFAM" id="SSF47240">
    <property type="entry name" value="Ferritin-like"/>
    <property type="match status" value="1"/>
</dbReference>
<dbReference type="GO" id="GO:0016491">
    <property type="term" value="F:oxidoreductase activity"/>
    <property type="evidence" value="ECO:0007669"/>
    <property type="project" value="InterPro"/>
</dbReference>
<keyword evidence="2" id="KW-0249">Electron transport</keyword>
<evidence type="ECO:0000259" key="3">
    <source>
        <dbReference type="PROSITE" id="PS50905"/>
    </source>
</evidence>
<reference evidence="5" key="1">
    <citation type="submission" date="2012-03" db="EMBL/GenBank/DDBJ databases">
        <title>Complete genome of Caldisphaera lagunensis DSM 15908.</title>
        <authorList>
            <person name="Lucas S."/>
            <person name="Copeland A."/>
            <person name="Lapidus A."/>
            <person name="Glavina del Rio T."/>
            <person name="Dalin E."/>
            <person name="Tice H."/>
            <person name="Bruce D."/>
            <person name="Goodwin L."/>
            <person name="Pitluck S."/>
            <person name="Peters L."/>
            <person name="Mikhailova N."/>
            <person name="Teshima H."/>
            <person name="Kyrpides N."/>
            <person name="Mavromatis K."/>
            <person name="Ivanova N."/>
            <person name="Brettin T."/>
            <person name="Detter J.C."/>
            <person name="Han C."/>
            <person name="Larimer F."/>
            <person name="Land M."/>
            <person name="Hauser L."/>
            <person name="Markowitz V."/>
            <person name="Cheng J.-F."/>
            <person name="Hugenholtz P."/>
            <person name="Woyke T."/>
            <person name="Wu D."/>
            <person name="Spring S."/>
            <person name="Schroeder M."/>
            <person name="Brambilla E."/>
            <person name="Klenk H.-P."/>
            <person name="Eisen J.A."/>
        </authorList>
    </citation>
    <scope>NUCLEOTIDE SEQUENCE [LARGE SCALE GENOMIC DNA]</scope>
    <source>
        <strain evidence="5">DSM 15908 / JCM 11604 / IC-154</strain>
    </source>
</reference>
<dbReference type="CDD" id="cd01041">
    <property type="entry name" value="Rubrerythrin"/>
    <property type="match status" value="1"/>
</dbReference>
<dbReference type="InterPro" id="IPR048574">
    <property type="entry name" value="RUBY_RBDX"/>
</dbReference>
<dbReference type="Gene3D" id="1.20.1260.10">
    <property type="match status" value="1"/>
</dbReference>
<dbReference type="KEGG" id="clg:Calag_1560"/>
<keyword evidence="5" id="KW-1185">Reference proteome</keyword>
<evidence type="ECO:0000256" key="2">
    <source>
        <dbReference type="ARBA" id="ARBA00022982"/>
    </source>
</evidence>
<dbReference type="InterPro" id="IPR003251">
    <property type="entry name" value="Rr_diiron-bd_dom"/>
</dbReference>
<dbReference type="SUPFAM" id="SSF57802">
    <property type="entry name" value="Rubredoxin-like"/>
    <property type="match status" value="1"/>
</dbReference>
<dbReference type="EMBL" id="CP003378">
    <property type="protein sequence ID" value="AFZ71258.1"/>
    <property type="molecule type" value="Genomic_DNA"/>
</dbReference>
<evidence type="ECO:0000313" key="5">
    <source>
        <dbReference type="Proteomes" id="UP000010469"/>
    </source>
</evidence>
<name>L0ABI4_CALLD</name>
<dbReference type="GO" id="GO:0046872">
    <property type="term" value="F:metal ion binding"/>
    <property type="evidence" value="ECO:0007669"/>
    <property type="project" value="InterPro"/>
</dbReference>
<dbReference type="HOGENOM" id="CLU_095256_1_0_2"/>
<accession>L0ABI4</accession>
<organism evidence="4 5">
    <name type="scientific">Caldisphaera lagunensis (strain DSM 15908 / JCM 11604 / ANMR 0165 / IC-154)</name>
    <dbReference type="NCBI Taxonomy" id="1056495"/>
    <lineage>
        <taxon>Archaea</taxon>
        <taxon>Thermoproteota</taxon>
        <taxon>Thermoprotei</taxon>
        <taxon>Acidilobales</taxon>
        <taxon>Caldisphaeraceae</taxon>
        <taxon>Caldisphaera</taxon>
    </lineage>
</organism>
<dbReference type="PANTHER" id="PTHR33746:SF4">
    <property type="entry name" value="RUBRERYTHRIN"/>
    <property type="match status" value="1"/>
</dbReference>
<dbReference type="eggNOG" id="arCOG01097">
    <property type="taxonomic scope" value="Archaea"/>
</dbReference>
<keyword evidence="1" id="KW-0813">Transport</keyword>
<dbReference type="PANTHER" id="PTHR33746">
    <property type="entry name" value="RUBRERYTHRIN"/>
    <property type="match status" value="1"/>
</dbReference>
<sequence>MSQSDHPAMTESALESSYGGESMAHMRYLIFADIAEKEGFKNVARLFRAIAFAEQVHARNHFQRLSKLKDGKKVVADAPFGPGNTSKNLELAIMGEEFEVNEMYPTYIEMAKFQKDKEAEISFRYALEAEKIHAQLFKEAKKYVDQGKDMPIDGFIWICPVCGHTLIAKEPPNRCPICAAFGKDFLKF</sequence>
<dbReference type="Pfam" id="PF02915">
    <property type="entry name" value="Rubrerythrin"/>
    <property type="match status" value="1"/>
</dbReference>
<dbReference type="Pfam" id="PF21349">
    <property type="entry name" value="RUBY_RBDX"/>
    <property type="match status" value="1"/>
</dbReference>
<feature type="domain" description="Ferritin-like diiron" evidence="3">
    <location>
        <begin position="4"/>
        <end position="148"/>
    </location>
</feature>
<dbReference type="Gene3D" id="2.20.28.10">
    <property type="match status" value="1"/>
</dbReference>
<protein>
    <submittedName>
        <fullName evidence="4">Rubrerythrin</fullName>
    </submittedName>
</protein>